<dbReference type="SUPFAM" id="SSF57667">
    <property type="entry name" value="beta-beta-alpha zinc fingers"/>
    <property type="match status" value="3"/>
</dbReference>
<dbReference type="PROSITE" id="PS00028">
    <property type="entry name" value="ZINC_FINGER_C2H2_1"/>
    <property type="match status" value="9"/>
</dbReference>
<evidence type="ECO:0000313" key="13">
    <source>
        <dbReference type="EnsemblMetazoa" id="LLOJ007337-PA"/>
    </source>
</evidence>
<evidence type="ECO:0000256" key="1">
    <source>
        <dbReference type="ARBA" id="ARBA00004123"/>
    </source>
</evidence>
<feature type="domain" description="C2H2-type" evidence="11">
    <location>
        <begin position="450"/>
        <end position="477"/>
    </location>
</feature>
<dbReference type="VEuPathDB" id="VectorBase:LLOJ007337"/>
<evidence type="ECO:0000256" key="3">
    <source>
        <dbReference type="ARBA" id="ARBA00022737"/>
    </source>
</evidence>
<feature type="domain" description="C2H2-type" evidence="11">
    <location>
        <begin position="422"/>
        <end position="449"/>
    </location>
</feature>
<feature type="compositionally biased region" description="Polar residues" evidence="10">
    <location>
        <begin position="174"/>
        <end position="183"/>
    </location>
</feature>
<dbReference type="EnsemblMetazoa" id="LLOJ007337-RA">
    <property type="protein sequence ID" value="LLOJ007337-PA"/>
    <property type="gene ID" value="LLOJ007337"/>
</dbReference>
<organism evidence="13 14">
    <name type="scientific">Lutzomyia longipalpis</name>
    <name type="common">Sand fly</name>
    <dbReference type="NCBI Taxonomy" id="7200"/>
    <lineage>
        <taxon>Eukaryota</taxon>
        <taxon>Metazoa</taxon>
        <taxon>Ecdysozoa</taxon>
        <taxon>Arthropoda</taxon>
        <taxon>Hexapoda</taxon>
        <taxon>Insecta</taxon>
        <taxon>Pterygota</taxon>
        <taxon>Neoptera</taxon>
        <taxon>Endopterygota</taxon>
        <taxon>Diptera</taxon>
        <taxon>Nematocera</taxon>
        <taxon>Psychodoidea</taxon>
        <taxon>Psychodidae</taxon>
        <taxon>Lutzomyia</taxon>
        <taxon>Lutzomyia</taxon>
    </lineage>
</organism>
<feature type="compositionally biased region" description="Basic and acidic residues" evidence="10">
    <location>
        <begin position="212"/>
        <end position="235"/>
    </location>
</feature>
<evidence type="ECO:0000256" key="8">
    <source>
        <dbReference type="PROSITE-ProRule" id="PRU00042"/>
    </source>
</evidence>
<dbReference type="Pfam" id="PF00096">
    <property type="entry name" value="zf-C2H2"/>
    <property type="match status" value="4"/>
</dbReference>
<dbReference type="PANTHER" id="PTHR24408">
    <property type="entry name" value="ZINC FINGER PROTEIN"/>
    <property type="match status" value="1"/>
</dbReference>
<feature type="compositionally biased region" description="Acidic residues" evidence="10">
    <location>
        <begin position="153"/>
        <end position="166"/>
    </location>
</feature>
<evidence type="ECO:0000259" key="11">
    <source>
        <dbReference type="PROSITE" id="PS50157"/>
    </source>
</evidence>
<dbReference type="PANTHER" id="PTHR24408:SF58">
    <property type="entry name" value="TRANSCRIPTION FACTOR (TFIIIA), PUTATIVE (AFU_ORTHOLOGUE AFUA_1G05150)-RELATED"/>
    <property type="match status" value="1"/>
</dbReference>
<feature type="domain" description="ZAD" evidence="12">
    <location>
        <begin position="6"/>
        <end position="80"/>
    </location>
</feature>
<feature type="domain" description="C2H2-type" evidence="11">
    <location>
        <begin position="506"/>
        <end position="529"/>
    </location>
</feature>
<dbReference type="InterPro" id="IPR036236">
    <property type="entry name" value="Znf_C2H2_sf"/>
</dbReference>
<keyword evidence="2 9" id="KW-0479">Metal-binding</keyword>
<feature type="domain" description="C2H2-type" evidence="11">
    <location>
        <begin position="390"/>
        <end position="418"/>
    </location>
</feature>
<dbReference type="SMART" id="SM00355">
    <property type="entry name" value="ZnF_C2H2"/>
    <property type="match status" value="10"/>
</dbReference>
<feature type="binding site" evidence="9">
    <location>
        <position position="53"/>
    </location>
    <ligand>
        <name>Zn(2+)</name>
        <dbReference type="ChEBI" id="CHEBI:29105"/>
    </ligand>
</feature>
<feature type="binding site" evidence="9">
    <location>
        <position position="56"/>
    </location>
    <ligand>
        <name>Zn(2+)</name>
        <dbReference type="ChEBI" id="CHEBI:29105"/>
    </ligand>
</feature>
<dbReference type="FunFam" id="3.30.160.60:FF:000145">
    <property type="entry name" value="Zinc finger protein 574"/>
    <property type="match status" value="1"/>
</dbReference>
<dbReference type="InterPro" id="IPR012934">
    <property type="entry name" value="Znf_AD"/>
</dbReference>
<dbReference type="InterPro" id="IPR013087">
    <property type="entry name" value="Znf_C2H2_type"/>
</dbReference>
<dbReference type="FunFam" id="3.30.160.60:FF:000100">
    <property type="entry name" value="Zinc finger 45-like"/>
    <property type="match status" value="1"/>
</dbReference>
<dbReference type="GO" id="GO:0005634">
    <property type="term" value="C:nucleus"/>
    <property type="evidence" value="ECO:0007669"/>
    <property type="project" value="UniProtKB-SubCell"/>
</dbReference>
<evidence type="ECO:0000256" key="6">
    <source>
        <dbReference type="ARBA" id="ARBA00023242"/>
    </source>
</evidence>
<reference evidence="13" key="1">
    <citation type="submission" date="2020-05" db="UniProtKB">
        <authorList>
            <consortium name="EnsemblMetazoa"/>
        </authorList>
    </citation>
    <scope>IDENTIFICATION</scope>
    <source>
        <strain evidence="13">Jacobina</strain>
    </source>
</reference>
<evidence type="ECO:0000256" key="4">
    <source>
        <dbReference type="ARBA" id="ARBA00022771"/>
    </source>
</evidence>
<accession>A0A1B0CR38</accession>
<dbReference type="GO" id="GO:0000981">
    <property type="term" value="F:DNA-binding transcription factor activity, RNA polymerase II-specific"/>
    <property type="evidence" value="ECO:0007669"/>
    <property type="project" value="TreeGrafter"/>
</dbReference>
<name>A0A1B0CR38_LUTLO</name>
<evidence type="ECO:0000256" key="5">
    <source>
        <dbReference type="ARBA" id="ARBA00022833"/>
    </source>
</evidence>
<dbReference type="GO" id="GO:0008270">
    <property type="term" value="F:zinc ion binding"/>
    <property type="evidence" value="ECO:0007669"/>
    <property type="project" value="UniProtKB-UniRule"/>
</dbReference>
<dbReference type="PROSITE" id="PS51915">
    <property type="entry name" value="ZAD"/>
    <property type="match status" value="1"/>
</dbReference>
<keyword evidence="6" id="KW-0539">Nucleus</keyword>
<dbReference type="VEuPathDB" id="VectorBase:LLONM1_008936"/>
<protein>
    <recommendedName>
        <fullName evidence="7">Zinc finger protein 865</fullName>
    </recommendedName>
</protein>
<comment type="subcellular location">
    <subcellularLocation>
        <location evidence="1">Nucleus</location>
    </subcellularLocation>
</comment>
<evidence type="ECO:0000256" key="10">
    <source>
        <dbReference type="SAM" id="MobiDB-lite"/>
    </source>
</evidence>
<sequence length="588" mass="68240">MEIEGRVCRTCLKGDIDLIPLDVKSEDDLQGKQMLEYLLGSDILDSEIFSAICEPCRTTLTVSCTFKQQCILSEEKITEYLYGDDKKDLFKKEDVVVETYEDPLTDDENADYVEEEIVEAPPESLDKEIDADTIHATDNFELYPPDMPLSPEELQENDKDEDEEVDPQEKSPESAEQLTKNSRRCTSCQITFADLPAYQKHYQKQHRRRKGDKSPKDSKDNDKSTPKDDKSRHCGACDKTFQGINKYKNHYYHVHAKKPGKRQKIPKEFKEKADPPPKASEVKKKKITKSPEKQEQKSGSGMTCRPCQLTFSDVKDYRTHYWHEHVKNQPGSNKKTVCEDCGKTVSLCRIKIHRLAHRGKSFFCSICSMGFTMKENLTVHMRIHNQEKKFTCKYCNESFVHWRTRKTHILKYHETDKQPEAFECSMCDKKFGQKYYLDFHMRKHRGDLRHECSVCQKRFISKYALKMHLITHTGEKNHICTVCGKAFGTKGVLKLHMVTHTGERNYVCDVCTRSFTQCHVLRSHMRAAHPEHPLPPPGTILKKNYKGPLVIHQETQEMSQISENDEDEMLKYDDDDISEQSVIIEEIA</sequence>
<feature type="binding site" evidence="9">
    <location>
        <position position="8"/>
    </location>
    <ligand>
        <name>Zn(2+)</name>
        <dbReference type="ChEBI" id="CHEBI:29105"/>
    </ligand>
</feature>
<keyword evidence="14" id="KW-1185">Reference proteome</keyword>
<feature type="region of interest" description="Disordered" evidence="10">
    <location>
        <begin position="197"/>
        <end position="235"/>
    </location>
</feature>
<feature type="binding site" evidence="9">
    <location>
        <position position="11"/>
    </location>
    <ligand>
        <name>Zn(2+)</name>
        <dbReference type="ChEBI" id="CHEBI:29105"/>
    </ligand>
</feature>
<evidence type="ECO:0000313" key="14">
    <source>
        <dbReference type="Proteomes" id="UP000092461"/>
    </source>
</evidence>
<dbReference type="GO" id="GO:0043565">
    <property type="term" value="F:sequence-specific DNA binding"/>
    <property type="evidence" value="ECO:0007669"/>
    <property type="project" value="TreeGrafter"/>
</dbReference>
<dbReference type="SMART" id="SM00868">
    <property type="entry name" value="zf-AD"/>
    <property type="match status" value="2"/>
</dbReference>
<dbReference type="AlphaFoldDB" id="A0A1B0CR38"/>
<feature type="compositionally biased region" description="Basic and acidic residues" evidence="10">
    <location>
        <begin position="265"/>
        <end position="275"/>
    </location>
</feature>
<keyword evidence="3" id="KW-0677">Repeat</keyword>
<evidence type="ECO:0000256" key="2">
    <source>
        <dbReference type="ARBA" id="ARBA00022723"/>
    </source>
</evidence>
<dbReference type="Pfam" id="PF13912">
    <property type="entry name" value="zf-C2H2_6"/>
    <property type="match status" value="1"/>
</dbReference>
<dbReference type="FunFam" id="3.30.160.60:FF:000446">
    <property type="entry name" value="Zinc finger protein"/>
    <property type="match status" value="2"/>
</dbReference>
<dbReference type="EMBL" id="AJWK01024370">
    <property type="status" value="NOT_ANNOTATED_CDS"/>
    <property type="molecule type" value="Genomic_DNA"/>
</dbReference>
<feature type="domain" description="C2H2-type" evidence="11">
    <location>
        <begin position="362"/>
        <end position="389"/>
    </location>
</feature>
<feature type="domain" description="C2H2-type" evidence="11">
    <location>
        <begin position="478"/>
        <end position="505"/>
    </location>
</feature>
<keyword evidence="4 8" id="KW-0863">Zinc-finger</keyword>
<feature type="region of interest" description="Disordered" evidence="10">
    <location>
        <begin position="256"/>
        <end position="303"/>
    </location>
</feature>
<dbReference type="PROSITE" id="PS50157">
    <property type="entry name" value="ZINC_FINGER_C2H2_2"/>
    <property type="match status" value="6"/>
</dbReference>
<dbReference type="EMBL" id="AJWK01024371">
    <property type="status" value="NOT_ANNOTATED_CDS"/>
    <property type="molecule type" value="Genomic_DNA"/>
</dbReference>
<feature type="compositionally biased region" description="Basic residues" evidence="10">
    <location>
        <begin position="201"/>
        <end position="211"/>
    </location>
</feature>
<proteinExistence type="predicted"/>
<evidence type="ECO:0000256" key="9">
    <source>
        <dbReference type="PROSITE-ProRule" id="PRU01263"/>
    </source>
</evidence>
<feature type="region of interest" description="Disordered" evidence="10">
    <location>
        <begin position="139"/>
        <end position="183"/>
    </location>
</feature>
<evidence type="ECO:0000256" key="7">
    <source>
        <dbReference type="ARBA" id="ARBA00068876"/>
    </source>
</evidence>
<dbReference type="Gene3D" id="3.30.160.60">
    <property type="entry name" value="Classic Zinc Finger"/>
    <property type="match status" value="5"/>
</dbReference>
<evidence type="ECO:0000259" key="12">
    <source>
        <dbReference type="PROSITE" id="PS51915"/>
    </source>
</evidence>
<dbReference type="Proteomes" id="UP000092461">
    <property type="component" value="Unassembled WGS sequence"/>
</dbReference>
<keyword evidence="5 9" id="KW-0862">Zinc</keyword>